<dbReference type="Proteomes" id="UP001497680">
    <property type="component" value="Unassembled WGS sequence"/>
</dbReference>
<protein>
    <submittedName>
        <fullName evidence="1">Uncharacterized protein</fullName>
    </submittedName>
</protein>
<sequence length="827" mass="89810">MARQRSNTHGTMMETIMETTRRPSLWNGSLRRDHIRLEDLPQDQEGQQYTHYTSSKSGPSTRSRSFAWPFHGRNTSEAQSTTRSSRFTFRTWQPQTFFRPHDDTASIDRSIVPDYVVNFIRGETPETLARRKEQKKWGQHGVEVAPRRETVASHPLEFGHYYSSSTSDITQDLNADSNWSQRSGLRRHITGWRGGVIFNSLISFIILLVGIICLILVITKTRLLSGESAIFSGDCGTAEHINIGIHVVINVFGVAILSGANYVFQVLSSPTRREVVIAHENKRWLDIGVPSLRNFAHISGFRTTIAAIILLSAAATQVIYNAVIFTTQNVVNYDVAFVTQSFLDHAPFNNNLATNNGGLSDSDLTNLQNTASKAGAFTNMTSTICLQEFSSVFQPSFDAVLLITDTVSTTSSLIQTSKSGTSLATFASNNDDITAPDGSLVQYCLARPSAPQTCSVNLSGSILGIAVLLNLATVISMALILARSTFEPLVTLGDTIRSYLRNPDPTTADACLLTKPDVRRGNWPLSEAQFFVPKDHYWFQTPSLPRWALTAFSWIAISVPAASALGFLTRWNLPTAQALTPFGVATPHLTFLPPSSSSFGTAPMALLDALPQLLLAILYFVVNAHLTTFFLSHEFSRFALGRPQPLRVSSNPAGEQTTSLYLTLPRPVSWALLLWFAAAGFALSQAVFPGVIAFTTSSSSSTGGMPRHPDIVATSFSTQALLALLALLVALAVGILGLGARRAPAASLASGESKGNPLVLRGGSCSAVVSARCHHHGERAAQDGQDRDLWLRSVVWGVVEEGQGMRPARCGFSAGSVGCVDAGRNYV</sequence>
<evidence type="ECO:0000313" key="1">
    <source>
        <dbReference type="EMBL" id="KAI6090572.1"/>
    </source>
</evidence>
<dbReference type="EMBL" id="MU394290">
    <property type="protein sequence ID" value="KAI6090572.1"/>
    <property type="molecule type" value="Genomic_DNA"/>
</dbReference>
<reference evidence="1 2" key="1">
    <citation type="journal article" date="2022" name="New Phytol.">
        <title>Ecological generalism drives hyperdiversity of secondary metabolite gene clusters in xylarialean endophytes.</title>
        <authorList>
            <person name="Franco M.E.E."/>
            <person name="Wisecaver J.H."/>
            <person name="Arnold A.E."/>
            <person name="Ju Y.M."/>
            <person name="Slot J.C."/>
            <person name="Ahrendt S."/>
            <person name="Moore L.P."/>
            <person name="Eastman K.E."/>
            <person name="Scott K."/>
            <person name="Konkel Z."/>
            <person name="Mondo S.J."/>
            <person name="Kuo A."/>
            <person name="Hayes R.D."/>
            <person name="Haridas S."/>
            <person name="Andreopoulos B."/>
            <person name="Riley R."/>
            <person name="LaButti K."/>
            <person name="Pangilinan J."/>
            <person name="Lipzen A."/>
            <person name="Amirebrahimi M."/>
            <person name="Yan J."/>
            <person name="Adam C."/>
            <person name="Keymanesh K."/>
            <person name="Ng V."/>
            <person name="Louie K."/>
            <person name="Northen T."/>
            <person name="Drula E."/>
            <person name="Henrissat B."/>
            <person name="Hsieh H.M."/>
            <person name="Youens-Clark K."/>
            <person name="Lutzoni F."/>
            <person name="Miadlikowska J."/>
            <person name="Eastwood D.C."/>
            <person name="Hamelin R.C."/>
            <person name="Grigoriev I.V."/>
            <person name="U'Ren J.M."/>
        </authorList>
    </citation>
    <scope>NUCLEOTIDE SEQUENCE [LARGE SCALE GENOMIC DNA]</scope>
    <source>
        <strain evidence="1 2">ER1909</strain>
    </source>
</reference>
<accession>A0ACC0DCT4</accession>
<organism evidence="1 2">
    <name type="scientific">Hypoxylon rubiginosum</name>
    <dbReference type="NCBI Taxonomy" id="110542"/>
    <lineage>
        <taxon>Eukaryota</taxon>
        <taxon>Fungi</taxon>
        <taxon>Dikarya</taxon>
        <taxon>Ascomycota</taxon>
        <taxon>Pezizomycotina</taxon>
        <taxon>Sordariomycetes</taxon>
        <taxon>Xylariomycetidae</taxon>
        <taxon>Xylariales</taxon>
        <taxon>Hypoxylaceae</taxon>
        <taxon>Hypoxylon</taxon>
    </lineage>
</organism>
<keyword evidence="2" id="KW-1185">Reference proteome</keyword>
<comment type="caution">
    <text evidence="1">The sequence shown here is derived from an EMBL/GenBank/DDBJ whole genome shotgun (WGS) entry which is preliminary data.</text>
</comment>
<evidence type="ECO:0000313" key="2">
    <source>
        <dbReference type="Proteomes" id="UP001497680"/>
    </source>
</evidence>
<proteinExistence type="predicted"/>
<name>A0ACC0DCT4_9PEZI</name>
<gene>
    <name evidence="1" type="ORF">F4821DRAFT_20649</name>
</gene>